<evidence type="ECO:0000256" key="5">
    <source>
        <dbReference type="ARBA" id="ARBA00022759"/>
    </source>
</evidence>
<keyword evidence="8" id="KW-0732">Signal</keyword>
<evidence type="ECO:0000256" key="3">
    <source>
        <dbReference type="ARBA" id="ARBA00022525"/>
    </source>
</evidence>
<dbReference type="CTD" id="11730"/>
<evidence type="ECO:0000256" key="8">
    <source>
        <dbReference type="RuleBase" id="RU000651"/>
    </source>
</evidence>
<evidence type="ECO:0000256" key="2">
    <source>
        <dbReference type="ARBA" id="ARBA00005600"/>
    </source>
</evidence>
<dbReference type="RefSeq" id="NP_001187912.1">
    <property type="nucleotide sequence ID" value="NM_001200983.1"/>
</dbReference>
<dbReference type="CDD" id="cd06265">
    <property type="entry name" value="RNase_A_canonical"/>
    <property type="match status" value="1"/>
</dbReference>
<evidence type="ECO:0000256" key="4">
    <source>
        <dbReference type="ARBA" id="ARBA00022722"/>
    </source>
</evidence>
<dbReference type="SMART" id="SM00092">
    <property type="entry name" value="RNAse_Pc"/>
    <property type="match status" value="1"/>
</dbReference>
<dbReference type="GO" id="GO:0004540">
    <property type="term" value="F:RNA nuclease activity"/>
    <property type="evidence" value="ECO:0007669"/>
    <property type="project" value="TreeGrafter"/>
</dbReference>
<evidence type="ECO:0000259" key="9">
    <source>
        <dbReference type="SMART" id="SM00092"/>
    </source>
</evidence>
<accession>E3TG54</accession>
<dbReference type="GO" id="GO:0003676">
    <property type="term" value="F:nucleic acid binding"/>
    <property type="evidence" value="ECO:0007669"/>
    <property type="project" value="InterPro"/>
</dbReference>
<comment type="subcellular location">
    <subcellularLocation>
        <location evidence="1">Secreted</location>
    </subcellularLocation>
</comment>
<dbReference type="PANTHER" id="PTHR11437:SF10">
    <property type="entry name" value="ANGIOGENIN-RELATED"/>
    <property type="match status" value="1"/>
</dbReference>
<keyword evidence="6 8" id="KW-0378">Hydrolase</keyword>
<dbReference type="Pfam" id="PF00074">
    <property type="entry name" value="RnaseA"/>
    <property type="match status" value="1"/>
</dbReference>
<comment type="similarity">
    <text evidence="2 8">Belongs to the pancreatic ribonuclease family.</text>
</comment>
<organism evidence="10">
    <name type="scientific">Ictalurus punctatus</name>
    <name type="common">Channel catfish</name>
    <name type="synonym">Silurus punctatus</name>
    <dbReference type="NCBI Taxonomy" id="7998"/>
    <lineage>
        <taxon>Eukaryota</taxon>
        <taxon>Metazoa</taxon>
        <taxon>Chordata</taxon>
        <taxon>Craniata</taxon>
        <taxon>Vertebrata</taxon>
        <taxon>Euteleostomi</taxon>
        <taxon>Actinopterygii</taxon>
        <taxon>Neopterygii</taxon>
        <taxon>Teleostei</taxon>
        <taxon>Ostariophysi</taxon>
        <taxon>Siluriformes</taxon>
        <taxon>Ictaluridae</taxon>
        <taxon>Ictalurus</taxon>
    </lineage>
</organism>
<dbReference type="Gene3D" id="3.10.130.10">
    <property type="entry name" value="Ribonuclease A-like domain"/>
    <property type="match status" value="1"/>
</dbReference>
<dbReference type="GO" id="GO:0050829">
    <property type="term" value="P:defense response to Gram-negative bacterium"/>
    <property type="evidence" value="ECO:0007669"/>
    <property type="project" value="TreeGrafter"/>
</dbReference>
<protein>
    <submittedName>
        <fullName evidence="10">Angiogenin-3</fullName>
    </submittedName>
</protein>
<dbReference type="GO" id="GO:0005576">
    <property type="term" value="C:extracellular region"/>
    <property type="evidence" value="ECO:0007669"/>
    <property type="project" value="UniProtKB-SubCell"/>
</dbReference>
<dbReference type="PROSITE" id="PS51257">
    <property type="entry name" value="PROKAR_LIPOPROTEIN"/>
    <property type="match status" value="1"/>
</dbReference>
<proteinExistence type="evidence at transcript level"/>
<gene>
    <name evidence="10" type="primary">ANG3</name>
</gene>
<dbReference type="InterPro" id="IPR023412">
    <property type="entry name" value="RNaseA_domain"/>
</dbReference>
<evidence type="ECO:0000313" key="10">
    <source>
        <dbReference type="EMBL" id="ADO29290.1"/>
    </source>
</evidence>
<feature type="domain" description="Ribonuclease A-domain" evidence="9">
    <location>
        <begin position="29"/>
        <end position="145"/>
    </location>
</feature>
<dbReference type="GO" id="GO:0001525">
    <property type="term" value="P:angiogenesis"/>
    <property type="evidence" value="ECO:0007669"/>
    <property type="project" value="TreeGrafter"/>
</dbReference>
<dbReference type="EMBL" id="GU589340">
    <property type="protein sequence ID" value="ADO29290.1"/>
    <property type="molecule type" value="mRNA"/>
</dbReference>
<feature type="chain" id="PRO_5007749901" evidence="8">
    <location>
        <begin position="25"/>
        <end position="147"/>
    </location>
</feature>
<reference evidence="10" key="1">
    <citation type="journal article" date="2010" name="PLoS ONE">
        <title>Identification and characterization of full-length cDNAs in channel catfish (Ictalurus punctatus) and blue catfish (Ictalurus furcatus).</title>
        <authorList>
            <person name="Chen F."/>
            <person name="Lee Y."/>
            <person name="Jiang Y."/>
            <person name="Wang S."/>
            <person name="Peatman E."/>
            <person name="Abernathy J."/>
            <person name="Liu H."/>
            <person name="Liu S."/>
            <person name="Kucuktas H."/>
            <person name="Ke C."/>
            <person name="Liu Z."/>
        </authorList>
    </citation>
    <scope>NUCLEOTIDE SEQUENCE</scope>
</reference>
<dbReference type="SUPFAM" id="SSF54076">
    <property type="entry name" value="RNase A-like"/>
    <property type="match status" value="1"/>
</dbReference>
<sequence length="147" mass="16476">MATIKLTFVLVLLLVSCAALPAEAQPPDVKHRYQNFLTQHVYPTMTEAKCTSEIRQRKITDGNTNNCKEVNTFIKTNIKDIMPVCGGATGRFTSGQPFPVVTCKLHSGERRPNCDYGKKGHMDTRYITIECDQGWPVHYQEDTVVVG</sequence>
<dbReference type="GO" id="GO:0004519">
    <property type="term" value="F:endonuclease activity"/>
    <property type="evidence" value="ECO:0007669"/>
    <property type="project" value="UniProtKB-KW"/>
</dbReference>
<feature type="signal peptide" evidence="8">
    <location>
        <begin position="1"/>
        <end position="24"/>
    </location>
</feature>
<dbReference type="InterPro" id="IPR001427">
    <property type="entry name" value="RNaseA"/>
</dbReference>
<name>E3TG54_ICTPU</name>
<keyword evidence="4 8" id="KW-0540">Nuclease</keyword>
<evidence type="ECO:0000256" key="7">
    <source>
        <dbReference type="ARBA" id="ARBA00023157"/>
    </source>
</evidence>
<dbReference type="InterPro" id="IPR023411">
    <property type="entry name" value="RNaseA_AS"/>
</dbReference>
<evidence type="ECO:0000256" key="6">
    <source>
        <dbReference type="ARBA" id="ARBA00022801"/>
    </source>
</evidence>
<keyword evidence="3" id="KW-0964">Secreted</keyword>
<dbReference type="GO" id="GO:0016787">
    <property type="term" value="F:hydrolase activity"/>
    <property type="evidence" value="ECO:0007669"/>
    <property type="project" value="UniProtKB-KW"/>
</dbReference>
<dbReference type="GeneID" id="100528713"/>
<dbReference type="AlphaFoldDB" id="E3TG54"/>
<dbReference type="PROSITE" id="PS00127">
    <property type="entry name" value="RNASE_PANCREATIC"/>
    <property type="match status" value="1"/>
</dbReference>
<keyword evidence="5 8" id="KW-0255">Endonuclease</keyword>
<dbReference type="GO" id="GO:0050830">
    <property type="term" value="P:defense response to Gram-positive bacterium"/>
    <property type="evidence" value="ECO:0007669"/>
    <property type="project" value="TreeGrafter"/>
</dbReference>
<dbReference type="PANTHER" id="PTHR11437">
    <property type="entry name" value="RIBONUCLEASE"/>
    <property type="match status" value="1"/>
</dbReference>
<keyword evidence="7" id="KW-1015">Disulfide bond</keyword>
<dbReference type="InterPro" id="IPR036816">
    <property type="entry name" value="RNaseA-like_dom_sf"/>
</dbReference>
<evidence type="ECO:0000256" key="1">
    <source>
        <dbReference type="ARBA" id="ARBA00004613"/>
    </source>
</evidence>